<evidence type="ECO:0000313" key="2">
    <source>
        <dbReference type="EMBL" id="TCC00652.1"/>
    </source>
</evidence>
<sequence length="273" mass="29223">MPAELLELFGGEGARTLGVPLPAGRTVRGDEGAGERPVLWVSDDPAPAGLWTRLHAAHPQSGLWPLLLDGLDGDAARPWDTGEFWPMPAPPAPHDAERLLAGGWARYTGTDDDDMLEPAQREAVTAPYGRVWPGLAPTVPTRVAAPQHADHWAEQLSQAQPGMRLGLVPARRGSDALAAIGWQGAINYTGPAELCAVLGSWEERFGARVIGVGFAELYLSVAAPPADVAEALPVAAEHFALCPDNIWQGQRPCTLAAYADRLVDAPTWAFWWD</sequence>
<dbReference type="Proteomes" id="UP000292274">
    <property type="component" value="Unassembled WGS sequence"/>
</dbReference>
<protein>
    <submittedName>
        <fullName evidence="2">DUF4253 domain-containing protein</fullName>
    </submittedName>
</protein>
<evidence type="ECO:0000313" key="3">
    <source>
        <dbReference type="Proteomes" id="UP000292274"/>
    </source>
</evidence>
<accession>A0A4R0GXM8</accession>
<dbReference type="InterPro" id="IPR025349">
    <property type="entry name" value="DUF4253"/>
</dbReference>
<reference evidence="2 3" key="1">
    <citation type="submission" date="2019-02" db="EMBL/GenBank/DDBJ databases">
        <title>Jishengella sp. nov., isolated from a root of Zingiber montanum.</title>
        <authorList>
            <person name="Kuncharoen N."/>
            <person name="Kudo T."/>
            <person name="Masahiro Y."/>
            <person name="Ohkuma M."/>
            <person name="Tanasupawat S."/>
        </authorList>
    </citation>
    <scope>NUCLEOTIDE SEQUENCE [LARGE SCALE GENOMIC DNA]</scope>
    <source>
        <strain evidence="2 3">PLAI 1-1</strain>
    </source>
</reference>
<keyword evidence="3" id="KW-1185">Reference proteome</keyword>
<feature type="domain" description="DUF4253" evidence="1">
    <location>
        <begin position="164"/>
        <end position="273"/>
    </location>
</feature>
<dbReference type="EMBL" id="SJJR01000001">
    <property type="protein sequence ID" value="TCC00652.1"/>
    <property type="molecule type" value="Genomic_DNA"/>
</dbReference>
<dbReference type="OrthoDB" id="7839592at2"/>
<comment type="caution">
    <text evidence="2">The sequence shown here is derived from an EMBL/GenBank/DDBJ whole genome shotgun (WGS) entry which is preliminary data.</text>
</comment>
<proteinExistence type="predicted"/>
<dbReference type="Pfam" id="PF14062">
    <property type="entry name" value="DUF4253"/>
    <property type="match status" value="1"/>
</dbReference>
<evidence type="ECO:0000259" key="1">
    <source>
        <dbReference type="Pfam" id="PF14062"/>
    </source>
</evidence>
<name>A0A4R0GXM8_9ACTN</name>
<dbReference type="AlphaFoldDB" id="A0A4R0GXM8"/>
<organism evidence="2 3">
    <name type="scientific">Micromonospora zingiberis</name>
    <dbReference type="NCBI Taxonomy" id="2053011"/>
    <lineage>
        <taxon>Bacteria</taxon>
        <taxon>Bacillati</taxon>
        <taxon>Actinomycetota</taxon>
        <taxon>Actinomycetes</taxon>
        <taxon>Micromonosporales</taxon>
        <taxon>Micromonosporaceae</taxon>
        <taxon>Micromonospora</taxon>
    </lineage>
</organism>
<dbReference type="RefSeq" id="WP_131300431.1">
    <property type="nucleotide sequence ID" value="NZ_SJJR01000001.1"/>
</dbReference>
<gene>
    <name evidence="2" type="ORF">E0H26_00100</name>
</gene>